<evidence type="ECO:0000256" key="1">
    <source>
        <dbReference type="SAM" id="MobiDB-lite"/>
    </source>
</evidence>
<evidence type="ECO:0000313" key="3">
    <source>
        <dbReference type="Proteomes" id="UP000230233"/>
    </source>
</evidence>
<dbReference type="Proteomes" id="UP000230233">
    <property type="component" value="Unassembled WGS sequence"/>
</dbReference>
<gene>
    <name evidence="2" type="ORF">B9Z55_028407</name>
</gene>
<proteinExistence type="predicted"/>
<accession>A0A2G5SBC3</accession>
<name>A0A2G5SBC3_9PELO</name>
<keyword evidence="3" id="KW-1185">Reference proteome</keyword>
<dbReference type="OrthoDB" id="10252171at2759"/>
<dbReference type="EMBL" id="PDUG01000023">
    <property type="protein sequence ID" value="PIC12364.1"/>
    <property type="molecule type" value="Genomic_DNA"/>
</dbReference>
<comment type="caution">
    <text evidence="2">The sequence shown here is derived from an EMBL/GenBank/DDBJ whole genome shotgun (WGS) entry which is preliminary data.</text>
</comment>
<feature type="region of interest" description="Disordered" evidence="1">
    <location>
        <begin position="113"/>
        <end position="137"/>
    </location>
</feature>
<organism evidence="2 3">
    <name type="scientific">Caenorhabditis nigoni</name>
    <dbReference type="NCBI Taxonomy" id="1611254"/>
    <lineage>
        <taxon>Eukaryota</taxon>
        <taxon>Metazoa</taxon>
        <taxon>Ecdysozoa</taxon>
        <taxon>Nematoda</taxon>
        <taxon>Chromadorea</taxon>
        <taxon>Rhabditida</taxon>
        <taxon>Rhabditina</taxon>
        <taxon>Rhabditomorpha</taxon>
        <taxon>Rhabditoidea</taxon>
        <taxon>Rhabditidae</taxon>
        <taxon>Peloderinae</taxon>
        <taxon>Caenorhabditis</taxon>
    </lineage>
</organism>
<reference evidence="3" key="1">
    <citation type="submission" date="2017-10" db="EMBL/GenBank/DDBJ databases">
        <title>Rapid genome shrinkage in a self-fertile nematode reveals novel sperm competition proteins.</title>
        <authorList>
            <person name="Yin D."/>
            <person name="Schwarz E.M."/>
            <person name="Thomas C.G."/>
            <person name="Felde R.L."/>
            <person name="Korf I.F."/>
            <person name="Cutter A.D."/>
            <person name="Schartner C.M."/>
            <person name="Ralston E.J."/>
            <person name="Meyer B.J."/>
            <person name="Haag E.S."/>
        </authorList>
    </citation>
    <scope>NUCLEOTIDE SEQUENCE [LARGE SCALE GENOMIC DNA]</scope>
    <source>
        <strain evidence="3">JU1422</strain>
    </source>
</reference>
<sequence length="171" mass="18883">MQYMKNQPEISSLNFSVQHCFCFCQRMCLKPKYSSSSTSLSRSIGAVKSASAYNLVRMRKKSSIFKSFDTELDPVSEIDNQHLIPETSSAMCQSTYSNDEDVTISEEVITAATSPPLSPRKGSLQCSESTPRSRDSVIRMSRHRPLQFAMDSSSPPPALAIFQVNPTASVG</sequence>
<protein>
    <submittedName>
        <fullName evidence="2">Uncharacterized protein</fullName>
    </submittedName>
</protein>
<dbReference type="STRING" id="1611254.A0A2G5SBC3"/>
<evidence type="ECO:0000313" key="2">
    <source>
        <dbReference type="EMBL" id="PIC12364.1"/>
    </source>
</evidence>
<dbReference type="AlphaFoldDB" id="A0A2G5SBC3"/>